<dbReference type="NCBIfam" id="TIGR01258">
    <property type="entry name" value="pgm_1"/>
    <property type="match status" value="1"/>
</dbReference>
<feature type="binding site" evidence="6">
    <location>
        <position position="195"/>
    </location>
    <ligand>
        <name>substrate</name>
    </ligand>
</feature>
<dbReference type="SUPFAM" id="SSF53254">
    <property type="entry name" value="Phosphoglycerate mutase-like"/>
    <property type="match status" value="1"/>
</dbReference>
<feature type="binding site" evidence="6">
    <location>
        <begin position="105"/>
        <end position="112"/>
    </location>
    <ligand>
        <name>substrate</name>
    </ligand>
</feature>
<dbReference type="InterPro" id="IPR001345">
    <property type="entry name" value="PG/BPGM_mutase_AS"/>
</dbReference>
<dbReference type="SMART" id="SM00855">
    <property type="entry name" value="PGAM"/>
    <property type="match status" value="1"/>
</dbReference>
<comment type="catalytic activity">
    <reaction evidence="1 8">
        <text>(2R)-2-phosphoglycerate = (2R)-3-phosphoglycerate</text>
        <dbReference type="Rhea" id="RHEA:15901"/>
        <dbReference type="ChEBI" id="CHEBI:58272"/>
        <dbReference type="ChEBI" id="CHEBI:58289"/>
        <dbReference type="EC" id="5.4.2.11"/>
    </reaction>
</comment>
<dbReference type="PANTHER" id="PTHR11931">
    <property type="entry name" value="PHOSPHOGLYCERATE MUTASE"/>
    <property type="match status" value="1"/>
</dbReference>
<accession>A0A7S2DUE7</accession>
<dbReference type="GO" id="GO:0004619">
    <property type="term" value="F:phosphoglycerate mutase activity"/>
    <property type="evidence" value="ECO:0007669"/>
    <property type="project" value="UniProtKB-EC"/>
</dbReference>
<reference evidence="9" key="1">
    <citation type="submission" date="2021-01" db="EMBL/GenBank/DDBJ databases">
        <authorList>
            <person name="Corre E."/>
            <person name="Pelletier E."/>
            <person name="Niang G."/>
            <person name="Scheremetjew M."/>
            <person name="Finn R."/>
            <person name="Kale V."/>
            <person name="Holt S."/>
            <person name="Cochrane G."/>
            <person name="Meng A."/>
            <person name="Brown T."/>
            <person name="Cohen L."/>
        </authorList>
    </citation>
    <scope>NUCLEOTIDE SEQUENCE</scope>
    <source>
        <strain evidence="9">CCMP1381</strain>
    </source>
</reference>
<evidence type="ECO:0000256" key="4">
    <source>
        <dbReference type="ARBA" id="ARBA00023235"/>
    </source>
</evidence>
<dbReference type="EMBL" id="HBGS01049138">
    <property type="protein sequence ID" value="CAD9464097.1"/>
    <property type="molecule type" value="Transcribed_RNA"/>
</dbReference>
<dbReference type="AlphaFoldDB" id="A0A7S2DUE7"/>
<gene>
    <name evidence="9" type="ORF">DSPE1174_LOCUS25570</name>
</gene>
<evidence type="ECO:0000313" key="9">
    <source>
        <dbReference type="EMBL" id="CAD9464097.1"/>
    </source>
</evidence>
<proteinExistence type="inferred from homology"/>
<comment type="similarity">
    <text evidence="2 8">Belongs to the phosphoglycerate mutase family. BPG-dependent PGAM subfamily.</text>
</comment>
<feature type="binding site" evidence="6">
    <location>
        <begin position="282"/>
        <end position="283"/>
    </location>
    <ligand>
        <name>substrate</name>
    </ligand>
</feature>
<feature type="active site" description="Proton donor/acceptor" evidence="5">
    <location>
        <position position="184"/>
    </location>
</feature>
<evidence type="ECO:0000256" key="8">
    <source>
        <dbReference type="RuleBase" id="RU004511"/>
    </source>
</evidence>
<evidence type="ECO:0000256" key="1">
    <source>
        <dbReference type="ARBA" id="ARBA00000380"/>
    </source>
</evidence>
<dbReference type="CDD" id="cd07067">
    <property type="entry name" value="HP_PGM_like"/>
    <property type="match status" value="1"/>
</dbReference>
<evidence type="ECO:0000256" key="3">
    <source>
        <dbReference type="ARBA" id="ARBA00023152"/>
    </source>
</evidence>
<feature type="binding site" evidence="6">
    <location>
        <begin position="184"/>
        <end position="187"/>
    </location>
    <ligand>
        <name>substrate</name>
    </ligand>
</feature>
<evidence type="ECO:0000256" key="6">
    <source>
        <dbReference type="PIRSR" id="PIRSR613078-2"/>
    </source>
</evidence>
<dbReference type="Gene3D" id="3.40.50.1240">
    <property type="entry name" value="Phosphoglycerate mutase-like"/>
    <property type="match status" value="1"/>
</dbReference>
<sequence length="355" mass="39149">MGSGASKSATELHGHELLQHLRNDIDNNSHAPLDCSDLQGSDVSKADLIRQVGTMRMVIKKIAEYNHSEEALPTISGDVSTPANAELIAEPTSTPSEPFTLVLIRHGESEWNKTNQFTGWYDSLLSEVGHAEGKAAGQLICDNGLEFDQAFTSVLTRAVVTCEHVLQNSGQSWMPVTKAWQLNERHYGGLTGLNKQETVEKHGKEQVLVWRRSFATPPPPIDSTNPYFDYFRGDRRYANLSSDQLPVAESLKMTCDRVMPYWNTAVVPVIRSGQRVLIAAHGNSLRALIMNLDGISEDDISGLNVPTGIPLVYSLDPVTLKPIKHPDAISPLSGRYLGDQEKIRDKINGVKNQTK</sequence>
<evidence type="ECO:0000256" key="5">
    <source>
        <dbReference type="PIRSR" id="PIRSR613078-1"/>
    </source>
</evidence>
<dbReference type="InterPro" id="IPR005952">
    <property type="entry name" value="Phosphogly_mut1"/>
</dbReference>
<dbReference type="GO" id="GO:0006096">
    <property type="term" value="P:glycolytic process"/>
    <property type="evidence" value="ECO:0007669"/>
    <property type="project" value="UniProtKB-KW"/>
</dbReference>
<organism evidence="9">
    <name type="scientific">Octactis speculum</name>
    <dbReference type="NCBI Taxonomy" id="3111310"/>
    <lineage>
        <taxon>Eukaryota</taxon>
        <taxon>Sar</taxon>
        <taxon>Stramenopiles</taxon>
        <taxon>Ochrophyta</taxon>
        <taxon>Dictyochophyceae</taxon>
        <taxon>Dictyochales</taxon>
        <taxon>Dictyochaceae</taxon>
        <taxon>Octactis</taxon>
    </lineage>
</organism>
<evidence type="ECO:0000256" key="7">
    <source>
        <dbReference type="PIRSR" id="PIRSR613078-3"/>
    </source>
</evidence>
<dbReference type="EC" id="5.4.2.11" evidence="8"/>
<dbReference type="InterPro" id="IPR013078">
    <property type="entry name" value="His_Pase_superF_clade-1"/>
</dbReference>
<dbReference type="Pfam" id="PF00300">
    <property type="entry name" value="His_Phos_1"/>
    <property type="match status" value="1"/>
</dbReference>
<keyword evidence="3 8" id="KW-0324">Glycolysis</keyword>
<feature type="active site" description="Tele-phosphohistidine intermediate" evidence="5">
    <location>
        <position position="106"/>
    </location>
</feature>
<protein>
    <recommendedName>
        <fullName evidence="8">Phosphoglycerate mutase</fullName>
        <ecNumber evidence="8">5.4.2.11</ecNumber>
    </recommendedName>
</protein>
<keyword evidence="4 8" id="KW-0413">Isomerase</keyword>
<dbReference type="PROSITE" id="PS00175">
    <property type="entry name" value="PG_MUTASE"/>
    <property type="match status" value="1"/>
</dbReference>
<dbReference type="InterPro" id="IPR029033">
    <property type="entry name" value="His_PPase_superfam"/>
</dbReference>
<feature type="site" description="Transition state stabilizer" evidence="7">
    <location>
        <position position="281"/>
    </location>
</feature>
<evidence type="ECO:0000256" key="2">
    <source>
        <dbReference type="ARBA" id="ARBA00006717"/>
    </source>
</evidence>
<dbReference type="NCBIfam" id="NF010713">
    <property type="entry name" value="PRK14115.1"/>
    <property type="match status" value="1"/>
</dbReference>
<name>A0A7S2DUE7_9STRA</name>
<dbReference type="HAMAP" id="MF_01039">
    <property type="entry name" value="PGAM_GpmA"/>
    <property type="match status" value="1"/>
</dbReference>
<dbReference type="FunFam" id="3.40.50.1240:FF:000003">
    <property type="entry name" value="2,3-bisphosphoglycerate-dependent phosphoglycerate mutase"/>
    <property type="match status" value="1"/>
</dbReference>
<feature type="binding site" evidence="6">
    <location>
        <begin position="118"/>
        <end position="119"/>
    </location>
    <ligand>
        <name>substrate</name>
    </ligand>
</feature>
<feature type="binding site" evidence="6">
    <location>
        <begin position="211"/>
        <end position="212"/>
    </location>
    <ligand>
        <name>substrate</name>
    </ligand>
</feature>
<feature type="binding site" evidence="6">
    <location>
        <position position="157"/>
    </location>
    <ligand>
        <name>substrate</name>
    </ligand>
</feature>